<evidence type="ECO:0000256" key="26">
    <source>
        <dbReference type="ARBA" id="ARBA00022844"/>
    </source>
</evidence>
<keyword evidence="31" id="KW-1015">Disulfide bond</keyword>
<keyword evidence="23" id="KW-1161">Viral attachment to host cell</keyword>
<protein>
    <recommendedName>
        <fullName evidence="10">Envelopment polyprotein</fullName>
    </recommendedName>
    <alternativeName>
        <fullName evidence="36">M polyprotein</fullName>
    </alternativeName>
</protein>
<accession>A0A1P8DAM0</accession>
<keyword evidence="26" id="KW-0946">Virion</keyword>
<feature type="transmembrane region" description="Helical" evidence="37">
    <location>
        <begin position="509"/>
        <end position="528"/>
    </location>
</feature>
<dbReference type="InterPro" id="IPR048790">
    <property type="entry name" value="Gn-B_hanta"/>
</dbReference>
<evidence type="ECO:0000256" key="12">
    <source>
        <dbReference type="ARBA" id="ARBA00022506"/>
    </source>
</evidence>
<dbReference type="GO" id="GO:0044167">
    <property type="term" value="C:host cell endoplasmic reticulum membrane"/>
    <property type="evidence" value="ECO:0007669"/>
    <property type="project" value="UniProtKB-SubCell"/>
</dbReference>
<dbReference type="GO" id="GO:0052170">
    <property type="term" value="P:symbiont-mediated suppression of host innate immune response"/>
    <property type="evidence" value="ECO:0007669"/>
    <property type="project" value="UniProtKB-KW"/>
</dbReference>
<dbReference type="EMBL" id="KX845679">
    <property type="protein sequence ID" value="APU53640.1"/>
    <property type="molecule type" value="Viral_cRNA"/>
</dbReference>
<evidence type="ECO:0000256" key="13">
    <source>
        <dbReference type="ARBA" id="ARBA00022510"/>
    </source>
</evidence>
<comment type="similarity">
    <text evidence="9">Belongs to the hantavirus envelope glycoprotein family.</text>
</comment>
<dbReference type="GO" id="GO:0046718">
    <property type="term" value="P:symbiont entry into host cell"/>
    <property type="evidence" value="ECO:0007669"/>
    <property type="project" value="UniProtKB-KW"/>
</dbReference>
<keyword evidence="24" id="KW-1040">Host Golgi apparatus</keyword>
<evidence type="ECO:0000256" key="11">
    <source>
        <dbReference type="ARBA" id="ARBA00022482"/>
    </source>
</evidence>
<name>A0A1P8DAM0_9VIRU</name>
<evidence type="ECO:0000256" key="35">
    <source>
        <dbReference type="ARBA" id="ARBA00023296"/>
    </source>
</evidence>
<evidence type="ECO:0000313" key="43">
    <source>
        <dbReference type="EMBL" id="APU53640.1"/>
    </source>
</evidence>
<evidence type="ECO:0000259" key="39">
    <source>
        <dbReference type="Pfam" id="PF01567"/>
    </source>
</evidence>
<keyword evidence="15" id="KW-1162">Viral penetration into host cytoplasm</keyword>
<keyword evidence="35" id="KW-1160">Virus entry into host cell</keyword>
<keyword evidence="13" id="KW-1170">Fusion of virus membrane with host endosomal membrane</keyword>
<evidence type="ECO:0000256" key="5">
    <source>
        <dbReference type="ARBA" id="ARBA00004381"/>
    </source>
</evidence>
<evidence type="ECO:0000256" key="29">
    <source>
        <dbReference type="ARBA" id="ARBA00023136"/>
    </source>
</evidence>
<evidence type="ECO:0000256" key="28">
    <source>
        <dbReference type="ARBA" id="ARBA00022989"/>
    </source>
</evidence>
<keyword evidence="22" id="KW-0863">Zinc-finger</keyword>
<evidence type="ECO:0000256" key="34">
    <source>
        <dbReference type="ARBA" id="ARBA00023280"/>
    </source>
</evidence>
<dbReference type="GeneID" id="65246800"/>
<dbReference type="GO" id="GO:0019062">
    <property type="term" value="P:virion attachment to host cell"/>
    <property type="evidence" value="ECO:0007669"/>
    <property type="project" value="UniProtKB-KW"/>
</dbReference>
<dbReference type="Pfam" id="PF01561">
    <property type="entry name" value="Hanta_Gc_N"/>
    <property type="match status" value="1"/>
</dbReference>
<proteinExistence type="inferred from homology"/>
<feature type="domain" description="Glycoprotein Gn base hantavirus" evidence="41">
    <location>
        <begin position="385"/>
        <end position="485"/>
    </location>
</feature>
<dbReference type="KEGG" id="vg:65246800"/>
<evidence type="ECO:0000256" key="8">
    <source>
        <dbReference type="ARBA" id="ARBA00004482"/>
    </source>
</evidence>
<evidence type="ECO:0000259" key="38">
    <source>
        <dbReference type="Pfam" id="PF01561"/>
    </source>
</evidence>
<evidence type="ECO:0000259" key="42">
    <source>
        <dbReference type="Pfam" id="PF20682"/>
    </source>
</evidence>
<keyword evidence="25" id="KW-0862">Zinc</keyword>
<keyword evidence="27" id="KW-1043">Host membrane</keyword>
<keyword evidence="44" id="KW-1185">Reference proteome</keyword>
<evidence type="ECO:0000313" key="44">
    <source>
        <dbReference type="Proteomes" id="UP000503445"/>
    </source>
</evidence>
<evidence type="ECO:0000256" key="21">
    <source>
        <dbReference type="ARBA" id="ARBA00022737"/>
    </source>
</evidence>
<keyword evidence="12" id="KW-1168">Fusion of virus membrane with host membrane</keyword>
<dbReference type="GO" id="GO:0055036">
    <property type="term" value="C:virion membrane"/>
    <property type="evidence" value="ECO:0007669"/>
    <property type="project" value="UniProtKB-SubCell"/>
</dbReference>
<dbReference type="GO" id="GO:0007165">
    <property type="term" value="P:signal transduction"/>
    <property type="evidence" value="ECO:0007669"/>
    <property type="project" value="InterPro"/>
</dbReference>
<feature type="domain" description="Glycoprotein Gc C-terminal bunyavirales" evidence="42">
    <location>
        <begin position="974"/>
        <end position="1134"/>
    </location>
</feature>
<evidence type="ECO:0000256" key="24">
    <source>
        <dbReference type="ARBA" id="ARBA00022812"/>
    </source>
</evidence>
<keyword evidence="11" id="KW-1113">Inhibition of host RLR pathway by virus</keyword>
<keyword evidence="30" id="KW-1045">Host mitochondrion</keyword>
<evidence type="ECO:0000256" key="3">
    <source>
        <dbReference type="ARBA" id="ARBA00004244"/>
    </source>
</evidence>
<dbReference type="Pfam" id="PF01567">
    <property type="entry name" value="Hanta_Gn-H"/>
    <property type="match status" value="1"/>
</dbReference>
<keyword evidence="28 37" id="KW-1133">Transmembrane helix</keyword>
<evidence type="ECO:0000256" key="36">
    <source>
        <dbReference type="ARBA" id="ARBA00031199"/>
    </source>
</evidence>
<feature type="transmembrane region" description="Helical" evidence="37">
    <location>
        <begin position="484"/>
        <end position="503"/>
    </location>
</feature>
<evidence type="ECO:0000259" key="40">
    <source>
        <dbReference type="Pfam" id="PF10538"/>
    </source>
</evidence>
<evidence type="ECO:0000256" key="37">
    <source>
        <dbReference type="SAM" id="Phobius"/>
    </source>
</evidence>
<keyword evidence="33" id="KW-1038">Host endoplasmic reticulum</keyword>
<evidence type="ECO:0000256" key="18">
    <source>
        <dbReference type="ARBA" id="ARBA00022692"/>
    </source>
</evidence>
<keyword evidence="14" id="KW-0945">Host-virus interaction</keyword>
<dbReference type="GO" id="GO:0039527">
    <property type="term" value="P:symbiont-mediated suppression of host TRAF-mediated signal transduction"/>
    <property type="evidence" value="ECO:0007669"/>
    <property type="project" value="UniProtKB-KW"/>
</dbReference>
<keyword evidence="32" id="KW-0325">Glycoprotein</keyword>
<dbReference type="GO" id="GO:0044178">
    <property type="term" value="C:host cell Golgi membrane"/>
    <property type="evidence" value="ECO:0007669"/>
    <property type="project" value="UniProtKB-SubCell"/>
</dbReference>
<feature type="transmembrane region" description="Helical" evidence="37">
    <location>
        <begin position="453"/>
        <end position="472"/>
    </location>
</feature>
<dbReference type="Proteomes" id="UP000503445">
    <property type="component" value="Genome"/>
</dbReference>
<keyword evidence="16" id="KW-1090">Inhibition of host innate immune response by virus</keyword>
<keyword evidence="20" id="KW-0732">Signal</keyword>
<dbReference type="Pfam" id="PF20679">
    <property type="entry name" value="Hanta_Gn-B"/>
    <property type="match status" value="1"/>
</dbReference>
<keyword evidence="29 37" id="KW-0472">Membrane</keyword>
<evidence type="ECO:0000256" key="32">
    <source>
        <dbReference type="ARBA" id="ARBA00023180"/>
    </source>
</evidence>
<dbReference type="GO" id="GO:0044228">
    <property type="term" value="C:host cell surface"/>
    <property type="evidence" value="ECO:0007669"/>
    <property type="project" value="UniProtKB-SubCell"/>
</dbReference>
<evidence type="ECO:0000256" key="10">
    <source>
        <dbReference type="ARBA" id="ARBA00015294"/>
    </source>
</evidence>
<dbReference type="GO" id="GO:0039654">
    <property type="term" value="P:fusion of virus membrane with host endosome membrane"/>
    <property type="evidence" value="ECO:0007669"/>
    <property type="project" value="UniProtKB-KW"/>
</dbReference>
<evidence type="ECO:0000256" key="19">
    <source>
        <dbReference type="ARBA" id="ARBA00022723"/>
    </source>
</evidence>
<keyword evidence="18 37" id="KW-0812">Transmembrane</keyword>
<feature type="transmembrane region" description="Helical" evidence="37">
    <location>
        <begin position="1108"/>
        <end position="1131"/>
    </location>
</feature>
<evidence type="ECO:0000256" key="9">
    <source>
        <dbReference type="ARBA" id="ARBA00005839"/>
    </source>
</evidence>
<feature type="domain" description="ITAM" evidence="40">
    <location>
        <begin position="614"/>
        <end position="649"/>
    </location>
</feature>
<evidence type="ECO:0000256" key="23">
    <source>
        <dbReference type="ARBA" id="ARBA00022804"/>
    </source>
</evidence>
<evidence type="ECO:0000256" key="31">
    <source>
        <dbReference type="ARBA" id="ARBA00023157"/>
    </source>
</evidence>
<reference evidence="43 44" key="1">
    <citation type="journal article" date="2016" name="Infect. Genet. Evol.">
        <title>Novel hantavirus identified in European bat species Nyctalus noctula.</title>
        <authorList>
            <person name="Strakova P."/>
            <person name="Dufkova L."/>
            <person name="Sirmarova J."/>
            <person name="Salat J."/>
            <person name="Bartonicka T."/>
            <person name="Klempa B."/>
            <person name="Pfaff F."/>
            <person name="Hoper D."/>
            <person name="Hoffmann B."/>
            <person name="Ulrich R.G."/>
            <person name="Ruzek D."/>
        </authorList>
    </citation>
    <scope>NUCLEOTIDE SEQUENCE [LARGE SCALE GENOMIC DNA]</scope>
    <source>
        <strain evidence="43 44">7/2012/CZE</strain>
    </source>
</reference>
<keyword evidence="21" id="KW-0677">Repeat</keyword>
<evidence type="ECO:0000256" key="20">
    <source>
        <dbReference type="ARBA" id="ARBA00022729"/>
    </source>
</evidence>
<evidence type="ECO:0000259" key="41">
    <source>
        <dbReference type="Pfam" id="PF20679"/>
    </source>
</evidence>
<keyword evidence="19" id="KW-0479">Metal-binding</keyword>
<evidence type="ECO:0000256" key="33">
    <source>
        <dbReference type="ARBA" id="ARBA00023184"/>
    </source>
</evidence>
<evidence type="ECO:0000256" key="2">
    <source>
        <dbReference type="ARBA" id="ARBA00004181"/>
    </source>
</evidence>
<comment type="subcellular location">
    <subcellularLocation>
        <location evidence="4">Host Golgi apparatus membrane</location>
        <topology evidence="4">Multi-pass membrane protein</topology>
    </subcellularLocation>
    <subcellularLocation>
        <location evidence="3">Host Golgi apparatus membrane</location>
        <topology evidence="3">Single-pass type I membrane protein</topology>
    </subcellularLocation>
    <subcellularLocation>
        <location evidence="7">Host cell surface</location>
    </subcellularLocation>
    <subcellularLocation>
        <location evidence="1">Host endoplasmic reticulum membrane</location>
        <topology evidence="1">Multi-pass membrane protein</topology>
    </subcellularLocation>
    <subcellularLocation>
        <location evidence="8">Host endoplasmic reticulum membrane</location>
        <topology evidence="8">Single-pass type I membrane protein</topology>
    </subcellularLocation>
    <subcellularLocation>
        <location evidence="2">Host mitochondrion</location>
    </subcellularLocation>
    <subcellularLocation>
        <location evidence="6">Virion membrane</location>
        <topology evidence="6">Multi-pass membrane protein</topology>
    </subcellularLocation>
    <subcellularLocation>
        <location evidence="5">Virion membrane</location>
        <topology evidence="5">Single-pass membrane protein</topology>
    </subcellularLocation>
</comment>
<evidence type="ECO:0000256" key="22">
    <source>
        <dbReference type="ARBA" id="ARBA00022771"/>
    </source>
</evidence>
<dbReference type="RefSeq" id="YP_010086166.1">
    <property type="nucleotide sequence ID" value="NC_055377.1"/>
</dbReference>
<evidence type="ECO:0000256" key="17">
    <source>
        <dbReference type="ARBA" id="ARBA00022647"/>
    </source>
</evidence>
<keyword evidence="34" id="KW-0899">Viral immunoevasion</keyword>
<evidence type="ECO:0000256" key="27">
    <source>
        <dbReference type="ARBA" id="ARBA00022870"/>
    </source>
</evidence>
<sequence length="1136" mass="127347">MKSLLLTLLMLIIGEIRTKNNQEIILQCPHDPRLETGFAHGSVDLDPIPYKKGIFTKHIENNCPFDVSIVHRLVRDVRYFSWKAKSSNTDTTAASNTSFDMSESDDRLSGICGFHEDITRPKHGQRRAILCLDVSCNQTDCLPTLHIIIPQQFCQSLKQCSIHAHEQKIIVRAVMTFCPEGIVISGICIVPLLNQLQLTHQHSTYSVHVTCFFEYSMAKDSNDNKFVEEMNKLVTLDACKNSEYSGGYVCFISGYGTPIYVPYDGNYLALEIVESMKYNHYGEDHDRLGEGESTAVMAGNGIFVVSKDQGNKNFTGECFTGGVGYTSLYFYPVKTKGKHVTFLTLGVIPEINFTMCIPKVLPLVWTGTVDIRGEEETLDECKIHCILSGSGANCEAYSSTGIFDLMSDDCLIGKTHKYRRTEDQVTFTCRNIMKDIRVKCNGENITVPMKSLVVGQCIYTITSFFSFFPTVAHSLATEMCIEGLHGWLTIIIFFTFCFGWILIPALTMILLTIIKYIVIIFSYFKGGARFNTFIDKMKEEFIKTIGRSTCDVCLRECSTKDEYNAHENYCKKGNCPYCNKDVGVSQTLFEMHFSHCKLIDRFNKNLQSIFSEIPPYSRRVRRLESFRYRNRCYIMTIWLLLLIIEMVIWGSSAQDMALSEWQDTAHGIGYVKMQQDYELDFALVAGSSFVHKRVLTTDEENKPDIPFTIHLKEQKIETTIQNLGNWMDGEVNIKSVFHCWGGCKKYSYPWQLAACHEETDYAFQSNWACNPVSCPGINSGCTACGLYIDKLNAIGRAYRLSTIKYTREACYQLGSKSECKTIEANDCLVSNGVKICLTGTTSNIETGITIVFLGPLVGGGILVRDWCTSNCKFGDPGDVIMTSEGMKCPDYEGTLERICRFGKEPVCRYSGNTVSGIKKFLSTRDAYTSVNLTDPKMTESSLTWYSPGSSVKDHINVVVNRDINFEDLSETPCKVNIKTIKIAGAWGSGIGFTLTCEISLSDCTKFLTTIKSCDSAICYGGNVAHLNRGMNTVEVSGKGGHSGSEFKCCHDDNCSPKGLKAEPPHLKRAEAIKDKVSMSFSDGAPEVGIVSWFKKVAEWFKGLFSGNWLVLILMLVLLIGSLFLLILLCPVKKYRN</sequence>
<feature type="domain" description="Hantavirus glycoprotein Gc N-terminal" evidence="38">
    <location>
        <begin position="656"/>
        <end position="972"/>
    </location>
</feature>
<keyword evidence="17" id="KW-1110">Inhibition of host TRAFs by virus</keyword>
<evidence type="ECO:0000256" key="1">
    <source>
        <dbReference type="ARBA" id="ARBA00004153"/>
    </source>
</evidence>
<evidence type="ECO:0000256" key="15">
    <source>
        <dbReference type="ARBA" id="ARBA00022595"/>
    </source>
</evidence>
<evidence type="ECO:0000256" key="14">
    <source>
        <dbReference type="ARBA" id="ARBA00022581"/>
    </source>
</evidence>
<dbReference type="InterPro" id="IPR002532">
    <property type="entry name" value="Hanta_Gc_N"/>
</dbReference>
<dbReference type="Gene3D" id="1.10.8.1320">
    <property type="match status" value="1"/>
</dbReference>
<feature type="domain" description="Hantavirus glycoprotein Gn head" evidence="39">
    <location>
        <begin position="27"/>
        <end position="374"/>
    </location>
</feature>
<dbReference type="GO" id="GO:0008270">
    <property type="term" value="F:zinc ion binding"/>
    <property type="evidence" value="ECO:0007669"/>
    <property type="project" value="UniProtKB-KW"/>
</dbReference>
<evidence type="ECO:0000256" key="4">
    <source>
        <dbReference type="ARBA" id="ARBA00004252"/>
    </source>
</evidence>
<evidence type="ECO:0000256" key="6">
    <source>
        <dbReference type="ARBA" id="ARBA00004385"/>
    </source>
</evidence>
<evidence type="ECO:0000256" key="16">
    <source>
        <dbReference type="ARBA" id="ARBA00022632"/>
    </source>
</evidence>
<evidence type="ECO:0000256" key="7">
    <source>
        <dbReference type="ARBA" id="ARBA00004426"/>
    </source>
</evidence>
<evidence type="ECO:0000256" key="25">
    <source>
        <dbReference type="ARBA" id="ARBA00022833"/>
    </source>
</evidence>
<feature type="non-terminal residue" evidence="43">
    <location>
        <position position="1136"/>
    </location>
</feature>
<dbReference type="GO" id="GO:0033650">
    <property type="term" value="C:host cell mitochondrion"/>
    <property type="evidence" value="ECO:0007669"/>
    <property type="project" value="UniProtKB-SubCell"/>
</dbReference>
<dbReference type="Pfam" id="PF10538">
    <property type="entry name" value="ITAM_Cys-rich"/>
    <property type="match status" value="1"/>
</dbReference>
<feature type="transmembrane region" description="Helical" evidence="37">
    <location>
        <begin position="632"/>
        <end position="650"/>
    </location>
</feature>
<dbReference type="Pfam" id="PF20682">
    <property type="entry name" value="Hanta_Gc_C"/>
    <property type="match status" value="1"/>
</dbReference>
<dbReference type="InterPro" id="IPR048791">
    <property type="entry name" value="Gc_C_bunya"/>
</dbReference>
<organism evidence="43 44">
    <name type="scientific">Brno virus</name>
    <dbReference type="NCBI Taxonomy" id="1744961"/>
    <lineage>
        <taxon>Viruses</taxon>
        <taxon>Riboviria</taxon>
        <taxon>Orthornavirae</taxon>
        <taxon>Negarnaviricota</taxon>
        <taxon>Polyploviricotina</taxon>
        <taxon>Bunyaviricetes</taxon>
        <taxon>Elliovirales</taxon>
        <taxon>Hantaviridae</taxon>
        <taxon>Mammantavirinae</taxon>
        <taxon>Loanvirus</taxon>
        <taxon>Loanvirus brunaense</taxon>
    </lineage>
</organism>
<evidence type="ECO:0000256" key="30">
    <source>
        <dbReference type="ARBA" id="ARBA00023147"/>
    </source>
</evidence>
<dbReference type="InterPro" id="IPR012316">
    <property type="entry name" value="ITAM_motif_hantavir-typ"/>
</dbReference>
<dbReference type="InterPro" id="IPR002534">
    <property type="entry name" value="Hanta_Gn-H"/>
</dbReference>